<name>A0ABR0SR91_9HYPO</name>
<dbReference type="EMBL" id="JAVFKD010000010">
    <property type="protein sequence ID" value="KAK5994564.1"/>
    <property type="molecule type" value="Genomic_DNA"/>
</dbReference>
<accession>A0ABR0SR91</accession>
<evidence type="ECO:0000313" key="2">
    <source>
        <dbReference type="Proteomes" id="UP001338125"/>
    </source>
</evidence>
<proteinExistence type="predicted"/>
<evidence type="ECO:0000313" key="1">
    <source>
        <dbReference type="EMBL" id="KAK5994564.1"/>
    </source>
</evidence>
<protein>
    <submittedName>
        <fullName evidence="1">Cystathionine gamma-synthase</fullName>
    </submittedName>
</protein>
<sequence>MGDQGIVPQDLWMPPAVPKAQSLGKANIYPLGGLHAVSVSLPTWESVIGLSRKEKWVIENLDWSYPRFYMNKPVRDLSDAVLRRLKIAADGTVRCMVFSSVNDAQKCATTLNKAALVGNAPASDVIHFSVPSGSD</sequence>
<gene>
    <name evidence="1" type="ORF">PT974_05043</name>
</gene>
<keyword evidence="2" id="KW-1185">Reference proteome</keyword>
<dbReference type="Proteomes" id="UP001338125">
    <property type="component" value="Unassembled WGS sequence"/>
</dbReference>
<dbReference type="InterPro" id="IPR051750">
    <property type="entry name" value="Trans-sulfuration_enzymes"/>
</dbReference>
<reference evidence="1 2" key="1">
    <citation type="submission" date="2024-01" db="EMBL/GenBank/DDBJ databases">
        <title>Complete genome of Cladobotryum mycophilum ATHUM6906.</title>
        <authorList>
            <person name="Christinaki A.C."/>
            <person name="Myridakis A.I."/>
            <person name="Kouvelis V.N."/>
        </authorList>
    </citation>
    <scope>NUCLEOTIDE SEQUENCE [LARGE SCALE GENOMIC DNA]</scope>
    <source>
        <strain evidence="1 2">ATHUM6906</strain>
    </source>
</reference>
<dbReference type="PANTHER" id="PTHR42699:SF1">
    <property type="entry name" value="CYSTATHIONINE GAMMA-SYNTHASE-RELATED"/>
    <property type="match status" value="1"/>
</dbReference>
<organism evidence="1 2">
    <name type="scientific">Cladobotryum mycophilum</name>
    <dbReference type="NCBI Taxonomy" id="491253"/>
    <lineage>
        <taxon>Eukaryota</taxon>
        <taxon>Fungi</taxon>
        <taxon>Dikarya</taxon>
        <taxon>Ascomycota</taxon>
        <taxon>Pezizomycotina</taxon>
        <taxon>Sordariomycetes</taxon>
        <taxon>Hypocreomycetidae</taxon>
        <taxon>Hypocreales</taxon>
        <taxon>Hypocreaceae</taxon>
        <taxon>Cladobotryum</taxon>
    </lineage>
</organism>
<comment type="caution">
    <text evidence="1">The sequence shown here is derived from an EMBL/GenBank/DDBJ whole genome shotgun (WGS) entry which is preliminary data.</text>
</comment>
<dbReference type="PANTHER" id="PTHR42699">
    <property type="match status" value="1"/>
</dbReference>